<dbReference type="Gene3D" id="3.40.50.12780">
    <property type="entry name" value="N-terminal domain of ligase-like"/>
    <property type="match status" value="1"/>
</dbReference>
<dbReference type="Proteomes" id="UP001497512">
    <property type="component" value="Chromosome 5"/>
</dbReference>
<dbReference type="PANTHER" id="PTHR44378:SF1">
    <property type="entry name" value="ACYL-ACTIVATING ENZYME 18, PEROXISOMAL-RELATED"/>
    <property type="match status" value="1"/>
</dbReference>
<feature type="transmembrane region" description="Helical" evidence="2">
    <location>
        <begin position="247"/>
        <end position="267"/>
    </location>
</feature>
<dbReference type="PROSITE" id="PS00455">
    <property type="entry name" value="AMP_BINDING"/>
    <property type="match status" value="1"/>
</dbReference>
<evidence type="ECO:0000256" key="1">
    <source>
        <dbReference type="ARBA" id="ARBA00006432"/>
    </source>
</evidence>
<comment type="similarity">
    <text evidence="1">Belongs to the ATP-dependent AMP-binding enzyme family.</text>
</comment>
<proteinExistence type="inferred from homology"/>
<sequence length="732" mass="80021">MAITEESKSVESLTRVDIVGTGLSSYAAHIFHQELRRVLAEVGHSTPAATWQQISQQLLRPEHPYTLHQLMYYSTFRTWDPAVHGPPPSWIPNLGSAKLTNLGQLLESKGVELLGSQYANPIDSYSAFQRWSVQHPERYFQLVFEEESIVFHQQPRCILDTSNEAIPGGQWLPGAALNIAESCLASKGKKTDSSTAIIWRDEGEDELPLKTLTLAHLRAFVSQVANALECLGLQQGDAIAIDMPMNVYAVTAYLAIILAGFVVVSIADSFVPNEIRVRIQISKAKAIFTQDHILRGAKKLPLYSRVVEAQGPLAIVIPADGKSMGLQLREGDLSWDDFLSFSNHLSRPNEYKAVVQPIEAHANILFSSGTTGEPKAIPWTHVTPLRCSTDAWAHQDIRYGDVFAWPTNLGWMMGPYLIFGSFLNGATIALYNGAPHGHSFGKFVQDARVTQLGVVPSLVKTWKSTGCMASLDWSSIRCFCSTGEASSPDDYLWLSGRAGYKPVLEACGGTEVGGSYVGGSLVQPQSFSCFSTPVMANELVILDESGNPFPDNEPCIGEVALVPIMLGASSTLLNADHDSVYFKGMPFFRGRQLRRHGDMFERLVGGFYKAHGRADDTMNLGGIKTSAVEIERVCNKAHEAVLETAAIGVQGPNGGPDQLLIVAVLKKGNQIGLDELQKIFSLAVSSKLNPLFKVSGVAVVPEFPRTASNKVMRRVLRSQFTKKMNPSMTSKL</sequence>
<dbReference type="InterPro" id="IPR020845">
    <property type="entry name" value="AMP-binding_CS"/>
</dbReference>
<feature type="domain" description="Acetyl-coenzyme A synthetase N-terminal" evidence="4">
    <location>
        <begin position="125"/>
        <end position="183"/>
    </location>
</feature>
<reference evidence="5" key="1">
    <citation type="submission" date="2024-02" db="EMBL/GenBank/DDBJ databases">
        <authorList>
            <consortium name="ELIXIR-Norway"/>
            <consortium name="Elixir Norway"/>
        </authorList>
    </citation>
    <scope>NUCLEOTIDE SEQUENCE</scope>
</reference>
<name>A0ABP0UNF7_9BRYO</name>
<keyword evidence="6" id="KW-1185">Reference proteome</keyword>
<evidence type="ECO:0000259" key="4">
    <source>
        <dbReference type="Pfam" id="PF16177"/>
    </source>
</evidence>
<evidence type="ECO:0000313" key="6">
    <source>
        <dbReference type="Proteomes" id="UP001497512"/>
    </source>
</evidence>
<evidence type="ECO:0000313" key="5">
    <source>
        <dbReference type="EMBL" id="CAK9226040.1"/>
    </source>
</evidence>
<organism evidence="5 6">
    <name type="scientific">Sphagnum troendelagicum</name>
    <dbReference type="NCBI Taxonomy" id="128251"/>
    <lineage>
        <taxon>Eukaryota</taxon>
        <taxon>Viridiplantae</taxon>
        <taxon>Streptophyta</taxon>
        <taxon>Embryophyta</taxon>
        <taxon>Bryophyta</taxon>
        <taxon>Sphagnophytina</taxon>
        <taxon>Sphagnopsida</taxon>
        <taxon>Sphagnales</taxon>
        <taxon>Sphagnaceae</taxon>
        <taxon>Sphagnum</taxon>
    </lineage>
</organism>
<feature type="domain" description="AMP-dependent synthetase/ligase" evidence="3">
    <location>
        <begin position="194"/>
        <end position="559"/>
    </location>
</feature>
<dbReference type="SUPFAM" id="SSF56801">
    <property type="entry name" value="Acetyl-CoA synthetase-like"/>
    <property type="match status" value="1"/>
</dbReference>
<dbReference type="InterPro" id="IPR045851">
    <property type="entry name" value="AMP-bd_C_sf"/>
</dbReference>
<protein>
    <submittedName>
        <fullName evidence="5">Uncharacterized protein</fullName>
    </submittedName>
</protein>
<dbReference type="InterPro" id="IPR032387">
    <property type="entry name" value="ACAS_N"/>
</dbReference>
<accession>A0ABP0UNF7</accession>
<dbReference type="Pfam" id="PF00501">
    <property type="entry name" value="AMP-binding"/>
    <property type="match status" value="1"/>
</dbReference>
<dbReference type="Pfam" id="PF16177">
    <property type="entry name" value="ACAS_N"/>
    <property type="match status" value="1"/>
</dbReference>
<dbReference type="PANTHER" id="PTHR44378">
    <property type="entry name" value="ACYL-ACTIVATING ENZYME 17, PEROXISOMAL-RELATED"/>
    <property type="match status" value="1"/>
</dbReference>
<dbReference type="InterPro" id="IPR042099">
    <property type="entry name" value="ANL_N_sf"/>
</dbReference>
<keyword evidence="2" id="KW-0812">Transmembrane</keyword>
<dbReference type="EMBL" id="OZ019897">
    <property type="protein sequence ID" value="CAK9226040.1"/>
    <property type="molecule type" value="Genomic_DNA"/>
</dbReference>
<keyword evidence="2" id="KW-0472">Membrane</keyword>
<keyword evidence="2" id="KW-1133">Transmembrane helix</keyword>
<dbReference type="InterPro" id="IPR000873">
    <property type="entry name" value="AMP-dep_synth/lig_dom"/>
</dbReference>
<evidence type="ECO:0000259" key="3">
    <source>
        <dbReference type="Pfam" id="PF00501"/>
    </source>
</evidence>
<dbReference type="Gene3D" id="3.30.300.30">
    <property type="match status" value="1"/>
</dbReference>
<evidence type="ECO:0000256" key="2">
    <source>
        <dbReference type="SAM" id="Phobius"/>
    </source>
</evidence>
<gene>
    <name evidence="5" type="ORF">CSSPTR1EN2_LOCUS18040</name>
</gene>